<dbReference type="GO" id="GO:0031514">
    <property type="term" value="C:motile cilium"/>
    <property type="evidence" value="ECO:0007669"/>
    <property type="project" value="TreeGrafter"/>
</dbReference>
<evidence type="ECO:0000313" key="1">
    <source>
        <dbReference type="Proteomes" id="UP000504615"/>
    </source>
</evidence>
<name>A0A6I9WX32_9HYME</name>
<dbReference type="GO" id="GO:0030317">
    <property type="term" value="P:flagellated sperm motility"/>
    <property type="evidence" value="ECO:0007669"/>
    <property type="project" value="TreeGrafter"/>
</dbReference>
<dbReference type="PANTHER" id="PTHR35249:SF2">
    <property type="entry name" value="DYNEIN REGULATORY COMPLEX SUBUNIT 7"/>
    <property type="match status" value="1"/>
</dbReference>
<reference evidence="2" key="1">
    <citation type="submission" date="2025-08" db="UniProtKB">
        <authorList>
            <consortium name="RefSeq"/>
        </authorList>
    </citation>
    <scope>IDENTIFICATION</scope>
</reference>
<dbReference type="Proteomes" id="UP000504615">
    <property type="component" value="Unplaced"/>
</dbReference>
<dbReference type="OrthoDB" id="10262874at2759"/>
<evidence type="ECO:0000313" key="2">
    <source>
        <dbReference type="RefSeq" id="XP_011647299.1"/>
    </source>
</evidence>
<protein>
    <submittedName>
        <fullName evidence="2">Dynein regulatory complex subunit 7-like</fullName>
    </submittedName>
</protein>
<dbReference type="KEGG" id="pbar:105433608"/>
<dbReference type="PANTHER" id="PTHR35249">
    <property type="entry name" value="DYNEIN REGULATORY COMPLEX SUBUNIT 7"/>
    <property type="match status" value="1"/>
</dbReference>
<dbReference type="AlphaFoldDB" id="A0A6I9WX32"/>
<proteinExistence type="predicted"/>
<dbReference type="RefSeq" id="XP_011647299.1">
    <property type="nucleotide sequence ID" value="XM_011648997.1"/>
</dbReference>
<keyword evidence="1" id="KW-1185">Reference proteome</keyword>
<gene>
    <name evidence="2" type="primary">LOC105433608</name>
</gene>
<organism evidence="1 2">
    <name type="scientific">Pogonomyrmex barbatus</name>
    <name type="common">red harvester ant</name>
    <dbReference type="NCBI Taxonomy" id="144034"/>
    <lineage>
        <taxon>Eukaryota</taxon>
        <taxon>Metazoa</taxon>
        <taxon>Ecdysozoa</taxon>
        <taxon>Arthropoda</taxon>
        <taxon>Hexapoda</taxon>
        <taxon>Insecta</taxon>
        <taxon>Pterygota</taxon>
        <taxon>Neoptera</taxon>
        <taxon>Endopterygota</taxon>
        <taxon>Hymenoptera</taxon>
        <taxon>Apocrita</taxon>
        <taxon>Aculeata</taxon>
        <taxon>Formicoidea</taxon>
        <taxon>Formicidae</taxon>
        <taxon>Myrmicinae</taxon>
        <taxon>Pogonomyrmex</taxon>
    </lineage>
</organism>
<accession>A0A6I9WX32</accession>
<sequence>MNDIATNLQDVAERNLVFGIPQSPGYPEDGREIEKPVRTVDEILRQVQRELCLIELCWPDVPPITEDLYARSLPDSYRCVSDKERLLLWYAENFRRQVQVRHKNRRPLMLACANECGVQKFVSTSIRRSTLPYPELYTWRGCVKFVNDYIEYQPLDEHFLMVSK</sequence>
<dbReference type="InterPro" id="IPR033551">
    <property type="entry name" value="DRC7/lobo"/>
</dbReference>
<dbReference type="GeneID" id="105433608"/>